<feature type="signal peptide" evidence="1">
    <location>
        <begin position="1"/>
        <end position="22"/>
    </location>
</feature>
<feature type="chain" id="PRO_5034231770" evidence="1">
    <location>
        <begin position="23"/>
        <end position="82"/>
    </location>
</feature>
<protein>
    <submittedName>
        <fullName evidence="2">Uncharacterized protein</fullName>
    </submittedName>
</protein>
<dbReference type="RefSeq" id="WP_146176266.1">
    <property type="nucleotide sequence ID" value="NZ_QAYC01000008.1"/>
</dbReference>
<dbReference type="EMBL" id="QAYC01000008">
    <property type="protein sequence ID" value="PTW48381.1"/>
    <property type="molecule type" value="Genomic_DNA"/>
</dbReference>
<evidence type="ECO:0000313" key="2">
    <source>
        <dbReference type="EMBL" id="PTW48381.1"/>
    </source>
</evidence>
<keyword evidence="1" id="KW-0732">Signal</keyword>
<gene>
    <name evidence="2" type="ORF">C8N38_108134</name>
</gene>
<evidence type="ECO:0000256" key="1">
    <source>
        <dbReference type="SAM" id="SignalP"/>
    </source>
</evidence>
<dbReference type="AlphaFoldDB" id="A0A8E2VK90"/>
<accession>A0A8E2VK90</accession>
<name>A0A8E2VK90_9RHOB</name>
<organism evidence="2 3">
    <name type="scientific">Rhodovulum kholense</name>
    <dbReference type="NCBI Taxonomy" id="453584"/>
    <lineage>
        <taxon>Bacteria</taxon>
        <taxon>Pseudomonadati</taxon>
        <taxon>Pseudomonadota</taxon>
        <taxon>Alphaproteobacteria</taxon>
        <taxon>Rhodobacterales</taxon>
        <taxon>Paracoccaceae</taxon>
        <taxon>Rhodovulum</taxon>
    </lineage>
</organism>
<keyword evidence="3" id="KW-1185">Reference proteome</keyword>
<reference evidence="2 3" key="1">
    <citation type="submission" date="2018-04" db="EMBL/GenBank/DDBJ databases">
        <title>Genomic Encyclopedia of Archaeal and Bacterial Type Strains, Phase II (KMG-II): from individual species to whole genera.</title>
        <authorList>
            <person name="Goeker M."/>
        </authorList>
    </citation>
    <scope>NUCLEOTIDE SEQUENCE [LARGE SCALE GENOMIC DNA]</scope>
    <source>
        <strain evidence="2 3">DSM 19783</strain>
    </source>
</reference>
<sequence length="82" mass="8838">MRSPLALPPALVALLCSGTAQAYTTYQMLVASRVNESAGREFFLFDYASEADPIAGTVDYRATQINLNSNHKAVGFLSHETG</sequence>
<dbReference type="Proteomes" id="UP000244037">
    <property type="component" value="Unassembled WGS sequence"/>
</dbReference>
<comment type="caution">
    <text evidence="2">The sequence shown here is derived from an EMBL/GenBank/DDBJ whole genome shotgun (WGS) entry which is preliminary data.</text>
</comment>
<proteinExistence type="predicted"/>
<evidence type="ECO:0000313" key="3">
    <source>
        <dbReference type="Proteomes" id="UP000244037"/>
    </source>
</evidence>